<gene>
    <name evidence="1" type="ORF">R3P38DRAFT_2481511</name>
</gene>
<proteinExistence type="predicted"/>
<feature type="non-terminal residue" evidence="1">
    <location>
        <position position="1"/>
    </location>
</feature>
<evidence type="ECO:0008006" key="3">
    <source>
        <dbReference type="Google" id="ProtNLM"/>
    </source>
</evidence>
<evidence type="ECO:0000313" key="2">
    <source>
        <dbReference type="Proteomes" id="UP001362999"/>
    </source>
</evidence>
<feature type="non-terminal residue" evidence="1">
    <location>
        <position position="97"/>
    </location>
</feature>
<protein>
    <recommendedName>
        <fullName evidence="3">Malate dehydrogenase</fullName>
    </recommendedName>
</protein>
<sequence>IAGDGQLCYLKDTDEIAGMCEHAITELESYKMGSELTSVLAGAKAIRDGKVHVGKEFSVAAFARHAETDSGAKPVLLMPTCKRGDWRTAAHNIQKLL</sequence>
<dbReference type="Proteomes" id="UP001362999">
    <property type="component" value="Unassembled WGS sequence"/>
</dbReference>
<dbReference type="AlphaFoldDB" id="A0AAW0B4A7"/>
<evidence type="ECO:0000313" key="1">
    <source>
        <dbReference type="EMBL" id="KAK7020919.1"/>
    </source>
</evidence>
<organism evidence="1 2">
    <name type="scientific">Favolaschia claudopus</name>
    <dbReference type="NCBI Taxonomy" id="2862362"/>
    <lineage>
        <taxon>Eukaryota</taxon>
        <taxon>Fungi</taxon>
        <taxon>Dikarya</taxon>
        <taxon>Basidiomycota</taxon>
        <taxon>Agaricomycotina</taxon>
        <taxon>Agaricomycetes</taxon>
        <taxon>Agaricomycetidae</taxon>
        <taxon>Agaricales</taxon>
        <taxon>Marasmiineae</taxon>
        <taxon>Mycenaceae</taxon>
        <taxon>Favolaschia</taxon>
    </lineage>
</organism>
<reference evidence="1 2" key="1">
    <citation type="journal article" date="2024" name="J Genomics">
        <title>Draft genome sequencing and assembly of Favolaschia claudopus CIRM-BRFM 2984 isolated from oak limbs.</title>
        <authorList>
            <person name="Navarro D."/>
            <person name="Drula E."/>
            <person name="Chaduli D."/>
            <person name="Cazenave R."/>
            <person name="Ahrendt S."/>
            <person name="Wang J."/>
            <person name="Lipzen A."/>
            <person name="Daum C."/>
            <person name="Barry K."/>
            <person name="Grigoriev I.V."/>
            <person name="Favel A."/>
            <person name="Rosso M.N."/>
            <person name="Martin F."/>
        </authorList>
    </citation>
    <scope>NUCLEOTIDE SEQUENCE [LARGE SCALE GENOMIC DNA]</scope>
    <source>
        <strain evidence="1 2">CIRM-BRFM 2984</strain>
    </source>
</reference>
<comment type="caution">
    <text evidence="1">The sequence shown here is derived from an EMBL/GenBank/DDBJ whole genome shotgun (WGS) entry which is preliminary data.</text>
</comment>
<dbReference type="EMBL" id="JAWWNJ010000040">
    <property type="protein sequence ID" value="KAK7020919.1"/>
    <property type="molecule type" value="Genomic_DNA"/>
</dbReference>
<name>A0AAW0B4A7_9AGAR</name>
<accession>A0AAW0B4A7</accession>
<keyword evidence="2" id="KW-1185">Reference proteome</keyword>